<dbReference type="Proteomes" id="UP001163046">
    <property type="component" value="Unassembled WGS sequence"/>
</dbReference>
<organism evidence="2 3">
    <name type="scientific">Desmophyllum pertusum</name>
    <dbReference type="NCBI Taxonomy" id="174260"/>
    <lineage>
        <taxon>Eukaryota</taxon>
        <taxon>Metazoa</taxon>
        <taxon>Cnidaria</taxon>
        <taxon>Anthozoa</taxon>
        <taxon>Hexacorallia</taxon>
        <taxon>Scleractinia</taxon>
        <taxon>Caryophylliina</taxon>
        <taxon>Caryophylliidae</taxon>
        <taxon>Desmophyllum</taxon>
    </lineage>
</organism>
<evidence type="ECO:0000259" key="1">
    <source>
        <dbReference type="Pfam" id="PF10551"/>
    </source>
</evidence>
<keyword evidence="3" id="KW-1185">Reference proteome</keyword>
<dbReference type="InterPro" id="IPR018289">
    <property type="entry name" value="MULE_transposase_dom"/>
</dbReference>
<reference evidence="2" key="1">
    <citation type="submission" date="2023-01" db="EMBL/GenBank/DDBJ databases">
        <title>Genome assembly of the deep-sea coral Lophelia pertusa.</title>
        <authorList>
            <person name="Herrera S."/>
            <person name="Cordes E."/>
        </authorList>
    </citation>
    <scope>NUCLEOTIDE SEQUENCE</scope>
    <source>
        <strain evidence="2">USNM1676648</strain>
        <tissue evidence="2">Polyp</tissue>
    </source>
</reference>
<dbReference type="EMBL" id="MU825401">
    <property type="protein sequence ID" value="KAJ7392313.1"/>
    <property type="molecule type" value="Genomic_DNA"/>
</dbReference>
<dbReference type="Pfam" id="PF10551">
    <property type="entry name" value="MULE"/>
    <property type="match status" value="1"/>
</dbReference>
<gene>
    <name evidence="2" type="ORF">OS493_011970</name>
</gene>
<proteinExistence type="predicted"/>
<feature type="domain" description="MULE transposase" evidence="1">
    <location>
        <begin position="6"/>
        <end position="81"/>
    </location>
</feature>
<comment type="caution">
    <text evidence="2">The sequence shown here is derived from an EMBL/GenBank/DDBJ whole genome shotgun (WGS) entry which is preliminary data.</text>
</comment>
<feature type="non-terminal residue" evidence="2">
    <location>
        <position position="1"/>
    </location>
</feature>
<accession>A0A9X0A2L5</accession>
<sequence>LLTINAFVRKDDYAKQVPLVFVLMSGKKKKDYRKVLKTVLNLLPSRPSLKKVTIDFEKAIWAVLRELLPTVEIQGCVFHWTQAL</sequence>
<name>A0A9X0A2L5_9CNID</name>
<dbReference type="OrthoDB" id="5982567at2759"/>
<dbReference type="AlphaFoldDB" id="A0A9X0A2L5"/>
<evidence type="ECO:0000313" key="3">
    <source>
        <dbReference type="Proteomes" id="UP001163046"/>
    </source>
</evidence>
<evidence type="ECO:0000313" key="2">
    <source>
        <dbReference type="EMBL" id="KAJ7392313.1"/>
    </source>
</evidence>
<protein>
    <recommendedName>
        <fullName evidence="1">MULE transposase domain-containing protein</fullName>
    </recommendedName>
</protein>